<evidence type="ECO:0008006" key="5">
    <source>
        <dbReference type="Google" id="ProtNLM"/>
    </source>
</evidence>
<dbReference type="Proteomes" id="UP000199515">
    <property type="component" value="Unassembled WGS sequence"/>
</dbReference>
<evidence type="ECO:0000256" key="2">
    <source>
        <dbReference type="SAM" id="SignalP"/>
    </source>
</evidence>
<dbReference type="InterPro" id="IPR024520">
    <property type="entry name" value="DUF3558"/>
</dbReference>
<keyword evidence="2" id="KW-0732">Signal</keyword>
<dbReference type="Pfam" id="PF12079">
    <property type="entry name" value="DUF3558"/>
    <property type="match status" value="2"/>
</dbReference>
<feature type="chain" id="PRO_5039628177" description="DUF3558 domain-containing protein" evidence="2">
    <location>
        <begin position="17"/>
        <end position="325"/>
    </location>
</feature>
<gene>
    <name evidence="3" type="ORF">SAMN05421504_115112</name>
</gene>
<feature type="region of interest" description="Disordered" evidence="1">
    <location>
        <begin position="166"/>
        <end position="188"/>
    </location>
</feature>
<name>A0A1H3SU26_9PSEU</name>
<reference evidence="3 4" key="1">
    <citation type="submission" date="2016-10" db="EMBL/GenBank/DDBJ databases">
        <authorList>
            <person name="de Groot N.N."/>
        </authorList>
    </citation>
    <scope>NUCLEOTIDE SEQUENCE [LARGE SCALE GENOMIC DNA]</scope>
    <source>
        <strain evidence="3 4">CPCC 202699</strain>
    </source>
</reference>
<dbReference type="AlphaFoldDB" id="A0A1H3SU26"/>
<evidence type="ECO:0000256" key="1">
    <source>
        <dbReference type="SAM" id="MobiDB-lite"/>
    </source>
</evidence>
<proteinExistence type="predicted"/>
<accession>A0A1H3SU26</accession>
<feature type="compositionally biased region" description="Low complexity" evidence="1">
    <location>
        <begin position="170"/>
        <end position="184"/>
    </location>
</feature>
<dbReference type="EMBL" id="FNON01000015">
    <property type="protein sequence ID" value="SDZ41197.1"/>
    <property type="molecule type" value="Genomic_DNA"/>
</dbReference>
<protein>
    <recommendedName>
        <fullName evidence="5">DUF3558 domain-containing protein</fullName>
    </recommendedName>
</protein>
<organism evidence="3 4">
    <name type="scientific">Amycolatopsis xylanica</name>
    <dbReference type="NCBI Taxonomy" id="589385"/>
    <lineage>
        <taxon>Bacteria</taxon>
        <taxon>Bacillati</taxon>
        <taxon>Actinomycetota</taxon>
        <taxon>Actinomycetes</taxon>
        <taxon>Pseudonocardiales</taxon>
        <taxon>Pseudonocardiaceae</taxon>
        <taxon>Amycolatopsis</taxon>
    </lineage>
</organism>
<evidence type="ECO:0000313" key="3">
    <source>
        <dbReference type="EMBL" id="SDZ41197.1"/>
    </source>
</evidence>
<feature type="signal peptide" evidence="2">
    <location>
        <begin position="1"/>
        <end position="16"/>
    </location>
</feature>
<evidence type="ECO:0000313" key="4">
    <source>
        <dbReference type="Proteomes" id="UP000199515"/>
    </source>
</evidence>
<sequence length="325" mass="33947">MKIKLAAALAGLTLLAACTTTVVGSAKPKPGQGPIEQVTDPCSLLTAEQAKAVGVSPQGKFTKADKARKLPPSCDFKGPNGTSDGVTVTWSVDITVDQYYNGAQVAEELQFGGLKWTHYKNPFGDAFCSLMTRTEGGFVELLGTNLTAPEKSCDVAKAAAPLVSSHLGGTPVTSLPSPSTSASAPPSPLANVKACDMLKPDQLTALGLTSAGMEELGKTKPEQPGCEWPDTDGDRKQKPLDLWFGLTKPAKEWPYLDKGGEAVDAGGKKWTLFSDPGEDGVSCYASLEVSPTSSVMLTSGYLDDKAKICDLVKAAIPVVTPNLPS</sequence>
<dbReference type="PROSITE" id="PS51257">
    <property type="entry name" value="PROKAR_LIPOPROTEIN"/>
    <property type="match status" value="1"/>
</dbReference>
<keyword evidence="4" id="KW-1185">Reference proteome</keyword>
<dbReference type="STRING" id="589385.SAMN05421504_115112"/>
<dbReference type="RefSeq" id="WP_176969037.1">
    <property type="nucleotide sequence ID" value="NZ_FNON01000015.1"/>
</dbReference>